<protein>
    <submittedName>
        <fullName evidence="6">Isoprenylcysteine carboxylmethyltransferase family protein</fullName>
    </submittedName>
</protein>
<sequence length="151" mass="16531">MGMRQRFPDLPPVWAIGFFAAEWLAALYVPINVFGSPISAALGLVLACLGLGLAGWAAFWFARKKTAIEPGETPSALIVEGPFRINRNPIYTGMTLVLLGLALWLGALSSAIVALGFPFLITARFVRAEERGLRSAFGRATDDYFARTRRW</sequence>
<proteinExistence type="predicted"/>
<dbReference type="OrthoDB" id="9811969at2"/>
<evidence type="ECO:0000256" key="2">
    <source>
        <dbReference type="ARBA" id="ARBA00022692"/>
    </source>
</evidence>
<accession>A0A371X0M6</accession>
<feature type="transmembrane region" description="Helical" evidence="5">
    <location>
        <begin position="12"/>
        <end position="31"/>
    </location>
</feature>
<keyword evidence="3 5" id="KW-1133">Transmembrane helix</keyword>
<evidence type="ECO:0000256" key="5">
    <source>
        <dbReference type="SAM" id="Phobius"/>
    </source>
</evidence>
<evidence type="ECO:0000256" key="4">
    <source>
        <dbReference type="ARBA" id="ARBA00023136"/>
    </source>
</evidence>
<dbReference type="InterPro" id="IPR007318">
    <property type="entry name" value="Phopholipid_MeTrfase"/>
</dbReference>
<keyword evidence="2 5" id="KW-0812">Transmembrane</keyword>
<dbReference type="AlphaFoldDB" id="A0A371X0M6"/>
<feature type="transmembrane region" description="Helical" evidence="5">
    <location>
        <begin position="96"/>
        <end position="121"/>
    </location>
</feature>
<keyword evidence="6" id="KW-0489">Methyltransferase</keyword>
<evidence type="ECO:0000313" key="7">
    <source>
        <dbReference type="Proteomes" id="UP000264310"/>
    </source>
</evidence>
<gene>
    <name evidence="6" type="ORF">DYI37_12575</name>
</gene>
<keyword evidence="7" id="KW-1185">Reference proteome</keyword>
<evidence type="ECO:0000313" key="6">
    <source>
        <dbReference type="EMBL" id="RFC62800.1"/>
    </source>
</evidence>
<evidence type="ECO:0000256" key="3">
    <source>
        <dbReference type="ARBA" id="ARBA00022989"/>
    </source>
</evidence>
<dbReference type="RefSeq" id="WP_116683615.1">
    <property type="nucleotide sequence ID" value="NZ_QURL01000005.1"/>
</dbReference>
<comment type="caution">
    <text evidence="6">The sequence shown here is derived from an EMBL/GenBank/DDBJ whole genome shotgun (WGS) entry which is preliminary data.</text>
</comment>
<comment type="subcellular location">
    <subcellularLocation>
        <location evidence="1">Endomembrane system</location>
        <topology evidence="1">Multi-pass membrane protein</topology>
    </subcellularLocation>
</comment>
<dbReference type="Gene3D" id="1.20.120.1630">
    <property type="match status" value="1"/>
</dbReference>
<name>A0A371X0M6_9HYPH</name>
<evidence type="ECO:0000256" key="1">
    <source>
        <dbReference type="ARBA" id="ARBA00004127"/>
    </source>
</evidence>
<keyword evidence="4 5" id="KW-0472">Membrane</keyword>
<reference evidence="6 7" key="1">
    <citation type="submission" date="2018-08" db="EMBL/GenBank/DDBJ databases">
        <title>Fulvimarina sp. 85, whole genome shotgun sequence.</title>
        <authorList>
            <person name="Tuo L."/>
        </authorList>
    </citation>
    <scope>NUCLEOTIDE SEQUENCE [LARGE SCALE GENOMIC DNA]</scope>
    <source>
        <strain evidence="6 7">85</strain>
    </source>
</reference>
<organism evidence="6 7">
    <name type="scientific">Fulvimarina endophytica</name>
    <dbReference type="NCBI Taxonomy" id="2293836"/>
    <lineage>
        <taxon>Bacteria</taxon>
        <taxon>Pseudomonadati</taxon>
        <taxon>Pseudomonadota</taxon>
        <taxon>Alphaproteobacteria</taxon>
        <taxon>Hyphomicrobiales</taxon>
        <taxon>Aurantimonadaceae</taxon>
        <taxon>Fulvimarina</taxon>
    </lineage>
</organism>
<dbReference type="GO" id="GO:0012505">
    <property type="term" value="C:endomembrane system"/>
    <property type="evidence" value="ECO:0007669"/>
    <property type="project" value="UniProtKB-SubCell"/>
</dbReference>
<feature type="transmembrane region" description="Helical" evidence="5">
    <location>
        <begin position="37"/>
        <end position="62"/>
    </location>
</feature>
<dbReference type="Pfam" id="PF04191">
    <property type="entry name" value="PEMT"/>
    <property type="match status" value="1"/>
</dbReference>
<dbReference type="GO" id="GO:0008168">
    <property type="term" value="F:methyltransferase activity"/>
    <property type="evidence" value="ECO:0007669"/>
    <property type="project" value="UniProtKB-KW"/>
</dbReference>
<dbReference type="EMBL" id="QURL01000005">
    <property type="protein sequence ID" value="RFC62800.1"/>
    <property type="molecule type" value="Genomic_DNA"/>
</dbReference>
<dbReference type="GO" id="GO:0032259">
    <property type="term" value="P:methylation"/>
    <property type="evidence" value="ECO:0007669"/>
    <property type="project" value="UniProtKB-KW"/>
</dbReference>
<dbReference type="Proteomes" id="UP000264310">
    <property type="component" value="Unassembled WGS sequence"/>
</dbReference>
<keyword evidence="6" id="KW-0808">Transferase</keyword>